<keyword evidence="5" id="KW-0998">Cell outer membrane</keyword>
<dbReference type="SUPFAM" id="SSF56954">
    <property type="entry name" value="Outer membrane efflux proteins (OEP)"/>
    <property type="match status" value="1"/>
</dbReference>
<dbReference type="GO" id="GO:0015562">
    <property type="term" value="F:efflux transmembrane transporter activity"/>
    <property type="evidence" value="ECO:0007669"/>
    <property type="project" value="InterPro"/>
</dbReference>
<keyword evidence="4" id="KW-0472">Membrane</keyword>
<keyword evidence="7" id="KW-1185">Reference proteome</keyword>
<keyword evidence="2" id="KW-1134">Transmembrane beta strand</keyword>
<dbReference type="Proteomes" id="UP000192418">
    <property type="component" value="Unassembled WGS sequence"/>
</dbReference>
<dbReference type="RefSeq" id="WP_170923801.1">
    <property type="nucleotide sequence ID" value="NZ_FWXY01000011.1"/>
</dbReference>
<evidence type="ECO:0000313" key="7">
    <source>
        <dbReference type="Proteomes" id="UP000192418"/>
    </source>
</evidence>
<protein>
    <submittedName>
        <fullName evidence="6">Outer membrane protein TolC</fullName>
    </submittedName>
</protein>
<dbReference type="STRING" id="1121400.SAMN02746065_111104"/>
<dbReference type="PANTHER" id="PTHR30026">
    <property type="entry name" value="OUTER MEMBRANE PROTEIN TOLC"/>
    <property type="match status" value="1"/>
</dbReference>
<name>A0A1W2CC01_9BACT</name>
<evidence type="ECO:0000313" key="6">
    <source>
        <dbReference type="EMBL" id="SMC82651.1"/>
    </source>
</evidence>
<dbReference type="EMBL" id="FWXY01000011">
    <property type="protein sequence ID" value="SMC82651.1"/>
    <property type="molecule type" value="Genomic_DNA"/>
</dbReference>
<evidence type="ECO:0000256" key="1">
    <source>
        <dbReference type="ARBA" id="ARBA00004442"/>
    </source>
</evidence>
<reference evidence="6 7" key="1">
    <citation type="submission" date="2017-04" db="EMBL/GenBank/DDBJ databases">
        <authorList>
            <person name="Afonso C.L."/>
            <person name="Miller P.J."/>
            <person name="Scott M.A."/>
            <person name="Spackman E."/>
            <person name="Goraichik I."/>
            <person name="Dimitrov K.M."/>
            <person name="Suarez D.L."/>
            <person name="Swayne D.E."/>
        </authorList>
    </citation>
    <scope>NUCLEOTIDE SEQUENCE [LARGE SCALE GENOMIC DNA]</scope>
    <source>
        <strain evidence="6 7">DSM 3385</strain>
    </source>
</reference>
<evidence type="ECO:0000256" key="3">
    <source>
        <dbReference type="ARBA" id="ARBA00022692"/>
    </source>
</evidence>
<organism evidence="6 7">
    <name type="scientific">Desulfocicer vacuolatum DSM 3385</name>
    <dbReference type="NCBI Taxonomy" id="1121400"/>
    <lineage>
        <taxon>Bacteria</taxon>
        <taxon>Pseudomonadati</taxon>
        <taxon>Thermodesulfobacteriota</taxon>
        <taxon>Desulfobacteria</taxon>
        <taxon>Desulfobacterales</taxon>
        <taxon>Desulfobacteraceae</taxon>
        <taxon>Desulfocicer</taxon>
    </lineage>
</organism>
<gene>
    <name evidence="6" type="ORF">SAMN02746065_111104</name>
</gene>
<dbReference type="GO" id="GO:0009279">
    <property type="term" value="C:cell outer membrane"/>
    <property type="evidence" value="ECO:0007669"/>
    <property type="project" value="UniProtKB-SubCell"/>
</dbReference>
<keyword evidence="3" id="KW-0812">Transmembrane</keyword>
<dbReference type="GO" id="GO:1990281">
    <property type="term" value="C:efflux pump complex"/>
    <property type="evidence" value="ECO:0007669"/>
    <property type="project" value="TreeGrafter"/>
</dbReference>
<dbReference type="GO" id="GO:0015288">
    <property type="term" value="F:porin activity"/>
    <property type="evidence" value="ECO:0007669"/>
    <property type="project" value="TreeGrafter"/>
</dbReference>
<evidence type="ECO:0000256" key="4">
    <source>
        <dbReference type="ARBA" id="ARBA00023136"/>
    </source>
</evidence>
<dbReference type="Gene3D" id="1.20.1600.10">
    <property type="entry name" value="Outer membrane efflux proteins (OEP)"/>
    <property type="match status" value="1"/>
</dbReference>
<sequence length="551" mass="60734">MVKRIIFIFMVIFSPLTGWCNYNTLMSTLDSYTPPPVSSAIPRVMIHSRTLPGDGGSGDFPVQEKMSGKISFRYKVSPGMTTASRGMDLNGGADFMDKKGGPSAINWGVSPDVYGGKKAEKIKEFFVIPSFLAKKLSGVDRDEKKAVSLVKKEISPGLLSGMTLLRNPGVAQARFLVDAELATHSQVDDLNLVLEQYAGFTKALMNGVGPVKGRSYIDNGFPFPGVTALKGQVVAYSVAAAREGLAMARRDAVTEVQQAFWNLVYLIQARNITRESLVLFKNLHGVADTLYRSGKTGFQDVTRVTVKVHVLEDALLTLREKKRNVQTMILSLVNLPPETLLGSPVAPSLSFNVPKIEILYDRAQKNRQELKQVRAVIGKMERMVEMAETMLLPGFDLGFSRYRDDAVFKVGSLSMGTAFPKEIPASMGKGLPKKPWFGVGSSWLMETRKRLIAKREKLKNMEAQTRKMVRVAWSELDRAVRTSKLYGDTVVGLSATALEVSTREYESGRVSFTDVAGAYSDWLRARLAHARARADIGIYRARLARIIGTGS</sequence>
<proteinExistence type="predicted"/>
<dbReference type="AlphaFoldDB" id="A0A1W2CC01"/>
<dbReference type="InterPro" id="IPR051906">
    <property type="entry name" value="TolC-like"/>
</dbReference>
<comment type="subcellular location">
    <subcellularLocation>
        <location evidence="1">Cell outer membrane</location>
    </subcellularLocation>
</comment>
<evidence type="ECO:0000256" key="2">
    <source>
        <dbReference type="ARBA" id="ARBA00022452"/>
    </source>
</evidence>
<dbReference type="PANTHER" id="PTHR30026:SF20">
    <property type="entry name" value="OUTER MEMBRANE PROTEIN TOLC"/>
    <property type="match status" value="1"/>
</dbReference>
<evidence type="ECO:0000256" key="5">
    <source>
        <dbReference type="ARBA" id="ARBA00023237"/>
    </source>
</evidence>
<accession>A0A1W2CC01</accession>